<dbReference type="Proteomes" id="UP000554482">
    <property type="component" value="Unassembled WGS sequence"/>
</dbReference>
<dbReference type="EMBL" id="JABWDY010010422">
    <property type="protein sequence ID" value="KAF5200677.1"/>
    <property type="molecule type" value="Genomic_DNA"/>
</dbReference>
<comment type="caution">
    <text evidence="2">The sequence shown here is derived from an EMBL/GenBank/DDBJ whole genome shotgun (WGS) entry which is preliminary data.</text>
</comment>
<name>A0A7J6WUU6_THATH</name>
<feature type="region of interest" description="Disordered" evidence="1">
    <location>
        <begin position="132"/>
        <end position="159"/>
    </location>
</feature>
<reference evidence="2 3" key="1">
    <citation type="submission" date="2020-06" db="EMBL/GenBank/DDBJ databases">
        <title>Transcriptomic and genomic resources for Thalictrum thalictroides and T. hernandezii: Facilitating candidate gene discovery in an emerging model plant lineage.</title>
        <authorList>
            <person name="Arias T."/>
            <person name="Riano-Pachon D.M."/>
            <person name="Di Stilio V.S."/>
        </authorList>
    </citation>
    <scope>NUCLEOTIDE SEQUENCE [LARGE SCALE GENOMIC DNA]</scope>
    <source>
        <strain evidence="3">cv. WT478/WT964</strain>
        <tissue evidence="2">Leaves</tissue>
    </source>
</reference>
<protein>
    <submittedName>
        <fullName evidence="2">Uncharacterized protein</fullName>
    </submittedName>
</protein>
<evidence type="ECO:0000256" key="1">
    <source>
        <dbReference type="SAM" id="MobiDB-lite"/>
    </source>
</evidence>
<sequence>MSGYDSEDEGLVEHDGGMVRVVNSRYVNNYPEVRSSYGLTAIPNLEIRFPQVDLLSPSYSPNNPYSVVFTLMQFRAGLRLPLSDLVVELLNTIRRAPCQMNGNFWRNMRVIDLLNQNNEYQITVADVLGTPEEEGTPVVDELPAGTPMDALAGPPVADK</sequence>
<proteinExistence type="predicted"/>
<gene>
    <name evidence="2" type="ORF">FRX31_009736</name>
</gene>
<keyword evidence="3" id="KW-1185">Reference proteome</keyword>
<organism evidence="2 3">
    <name type="scientific">Thalictrum thalictroides</name>
    <name type="common">Rue-anemone</name>
    <name type="synonym">Anemone thalictroides</name>
    <dbReference type="NCBI Taxonomy" id="46969"/>
    <lineage>
        <taxon>Eukaryota</taxon>
        <taxon>Viridiplantae</taxon>
        <taxon>Streptophyta</taxon>
        <taxon>Embryophyta</taxon>
        <taxon>Tracheophyta</taxon>
        <taxon>Spermatophyta</taxon>
        <taxon>Magnoliopsida</taxon>
        <taxon>Ranunculales</taxon>
        <taxon>Ranunculaceae</taxon>
        <taxon>Thalictroideae</taxon>
        <taxon>Thalictrum</taxon>
    </lineage>
</organism>
<evidence type="ECO:0000313" key="3">
    <source>
        <dbReference type="Proteomes" id="UP000554482"/>
    </source>
</evidence>
<dbReference type="AlphaFoldDB" id="A0A7J6WUU6"/>
<evidence type="ECO:0000313" key="2">
    <source>
        <dbReference type="EMBL" id="KAF5200677.1"/>
    </source>
</evidence>
<accession>A0A7J6WUU6</accession>